<proteinExistence type="predicted"/>
<evidence type="ECO:0000256" key="1">
    <source>
        <dbReference type="SAM" id="Phobius"/>
    </source>
</evidence>
<sequence>MPGGAIDALLSQRLTERIRTSMTALFGLPSPGSTVVASSIPVLIIQLAGAMLILPLAMPLSAARSTFIA</sequence>
<keyword evidence="1" id="KW-0812">Transmembrane</keyword>
<keyword evidence="1" id="KW-1133">Transmembrane helix</keyword>
<feature type="transmembrane region" description="Helical" evidence="1">
    <location>
        <begin position="35"/>
        <end position="57"/>
    </location>
</feature>
<dbReference type="EMBL" id="ABLOKC030000032">
    <property type="protein sequence ID" value="EML1473638.1"/>
    <property type="molecule type" value="Genomic_DNA"/>
</dbReference>
<accession>A0AAI9GLI4</accession>
<gene>
    <name evidence="2" type="ORF">QEG54_004444</name>
</gene>
<name>A0AAI9GLI4_PLUGE</name>
<organism evidence="2">
    <name type="scientific">Pluralibacter gergoviae</name>
    <name type="common">Enterobacter gergoviae</name>
    <dbReference type="NCBI Taxonomy" id="61647"/>
    <lineage>
        <taxon>Bacteria</taxon>
        <taxon>Pseudomonadati</taxon>
        <taxon>Pseudomonadota</taxon>
        <taxon>Gammaproteobacteria</taxon>
        <taxon>Enterobacterales</taxon>
        <taxon>Enterobacteriaceae</taxon>
        <taxon>Pluralibacter</taxon>
    </lineage>
</organism>
<comment type="caution">
    <text evidence="2">The sequence shown here is derived from an EMBL/GenBank/DDBJ whole genome shotgun (WGS) entry which is preliminary data.</text>
</comment>
<dbReference type="RefSeq" id="WP_155521288.1">
    <property type="nucleotide sequence ID" value="NZ_LDZN01000022.1"/>
</dbReference>
<reference evidence="2" key="1">
    <citation type="submission" date="2024-02" db="EMBL/GenBank/DDBJ databases">
        <authorList>
            <consortium name="Clinical and Environmental Microbiology Branch: Whole genome sequencing antimicrobial resistance pathogens in the healthcare setting"/>
        </authorList>
    </citation>
    <scope>NUCLEOTIDE SEQUENCE</scope>
    <source>
        <strain evidence="2">2021DK-00143</strain>
    </source>
</reference>
<keyword evidence="1" id="KW-0472">Membrane</keyword>
<protein>
    <submittedName>
        <fullName evidence="2">Uncharacterized protein</fullName>
    </submittedName>
</protein>
<evidence type="ECO:0000313" key="2">
    <source>
        <dbReference type="EMBL" id="EML1473638.1"/>
    </source>
</evidence>
<dbReference type="AlphaFoldDB" id="A0AAI9GLI4"/>